<gene>
    <name evidence="2" type="ORF">ELG94_38410</name>
</gene>
<comment type="caution">
    <text evidence="2">The sequence shown here is derived from an EMBL/GenBank/DDBJ whole genome shotgun (WGS) entry which is preliminary data.</text>
</comment>
<accession>A0AAE8TYT7</accession>
<reference evidence="2 3" key="1">
    <citation type="submission" date="2019-02" db="EMBL/GenBank/DDBJ databases">
        <title>The genomic architecture of introgression among sibling species of bacteria.</title>
        <authorList>
            <person name="Cavassim M.I.A."/>
            <person name="Moeskjaer S."/>
            <person name="Moslemi C."/>
            <person name="Fields B."/>
            <person name="Bachmann A."/>
            <person name="Vilhjalmsson B."/>
            <person name="Schierup M.H."/>
            <person name="Young J.P.W."/>
            <person name="Andersen S.U."/>
        </authorList>
    </citation>
    <scope>NUCLEOTIDE SEQUENCE [LARGE SCALE GENOMIC DNA]</scope>
    <source>
        <strain evidence="2 3">SM42</strain>
    </source>
</reference>
<organism evidence="2 3">
    <name type="scientific">Rhizobium ruizarguesonis</name>
    <dbReference type="NCBI Taxonomy" id="2081791"/>
    <lineage>
        <taxon>Bacteria</taxon>
        <taxon>Pseudomonadati</taxon>
        <taxon>Pseudomonadota</taxon>
        <taxon>Alphaproteobacteria</taxon>
        <taxon>Hyphomicrobiales</taxon>
        <taxon>Rhizobiaceae</taxon>
        <taxon>Rhizobium/Agrobacterium group</taxon>
        <taxon>Rhizobium</taxon>
    </lineage>
</organism>
<evidence type="ECO:0000313" key="3">
    <source>
        <dbReference type="Proteomes" id="UP000291892"/>
    </source>
</evidence>
<dbReference type="InterPro" id="IPR038717">
    <property type="entry name" value="Tc1-like_DDE_dom"/>
</dbReference>
<dbReference type="AlphaFoldDB" id="A0AAE8TYT7"/>
<dbReference type="EMBL" id="SIKX01000007">
    <property type="protein sequence ID" value="TBF01382.1"/>
    <property type="molecule type" value="Genomic_DNA"/>
</dbReference>
<sequence length="115" mass="13506">MNPHGLRCLSDLPSRRGASILRRLEFHYTPRHASWLNMAEIEIGVMRRQCLDRRIDNRDLPKSEVDAWERRRTESGAQIRWMFSTDQAREKMASLIQYLCSTSHNLWDVTLAAHA</sequence>
<evidence type="ECO:0000313" key="2">
    <source>
        <dbReference type="EMBL" id="TBF01382.1"/>
    </source>
</evidence>
<dbReference type="Pfam" id="PF13358">
    <property type="entry name" value="DDE_3"/>
    <property type="match status" value="1"/>
</dbReference>
<evidence type="ECO:0000259" key="1">
    <source>
        <dbReference type="Pfam" id="PF13358"/>
    </source>
</evidence>
<protein>
    <recommendedName>
        <fullName evidence="1">Tc1-like transposase DDE domain-containing protein</fullName>
    </recommendedName>
</protein>
<dbReference type="Proteomes" id="UP000291892">
    <property type="component" value="Unassembled WGS sequence"/>
</dbReference>
<name>A0AAE8TYT7_9HYPH</name>
<feature type="domain" description="Tc1-like transposase DDE" evidence="1">
    <location>
        <begin position="22"/>
        <end position="59"/>
    </location>
</feature>
<proteinExistence type="predicted"/>